<keyword evidence="5" id="KW-0675">Receptor</keyword>
<dbReference type="Pfam" id="PF00001">
    <property type="entry name" value="7tm_1"/>
    <property type="match status" value="1"/>
</dbReference>
<evidence type="ECO:0000256" key="2">
    <source>
        <dbReference type="ARBA" id="ARBA00022692"/>
    </source>
</evidence>
<protein>
    <recommendedName>
        <fullName evidence="7">G-protein coupled receptors family 1 profile domain-containing protein</fullName>
    </recommendedName>
</protein>
<keyword evidence="5" id="KW-0297">G-protein coupled receptor</keyword>
<keyword evidence="3 6" id="KW-1133">Transmembrane helix</keyword>
<dbReference type="InterPro" id="IPR017452">
    <property type="entry name" value="GPCR_Rhodpsn_7TM"/>
</dbReference>
<dbReference type="PANTHER" id="PTHR26451">
    <property type="entry name" value="G_PROTEIN_RECEP_F1_2 DOMAIN-CONTAINING PROTEIN"/>
    <property type="match status" value="1"/>
</dbReference>
<dbReference type="GO" id="GO:0004984">
    <property type="term" value="F:olfactory receptor activity"/>
    <property type="evidence" value="ECO:0007669"/>
    <property type="project" value="TreeGrafter"/>
</dbReference>
<dbReference type="InterPro" id="IPR052921">
    <property type="entry name" value="GPCR1_Superfamily_Member"/>
</dbReference>
<keyword evidence="4 6" id="KW-0472">Membrane</keyword>
<keyword evidence="5" id="KW-0807">Transducer</keyword>
<organism evidence="8 9">
    <name type="scientific">Periophthalmus magnuspinnatus</name>
    <dbReference type="NCBI Taxonomy" id="409849"/>
    <lineage>
        <taxon>Eukaryota</taxon>
        <taxon>Metazoa</taxon>
        <taxon>Chordata</taxon>
        <taxon>Craniata</taxon>
        <taxon>Vertebrata</taxon>
        <taxon>Euteleostomi</taxon>
        <taxon>Actinopterygii</taxon>
        <taxon>Neopterygii</taxon>
        <taxon>Teleostei</taxon>
        <taxon>Neoteleostei</taxon>
        <taxon>Acanthomorphata</taxon>
        <taxon>Gobiaria</taxon>
        <taxon>Gobiiformes</taxon>
        <taxon>Gobioidei</taxon>
        <taxon>Gobiidae</taxon>
        <taxon>Oxudercinae</taxon>
        <taxon>Periophthalmus</taxon>
    </lineage>
</organism>
<keyword evidence="9" id="KW-1185">Reference proteome</keyword>
<dbReference type="AlphaFoldDB" id="A0A3B4B5M6"/>
<feature type="transmembrane region" description="Helical" evidence="6">
    <location>
        <begin position="185"/>
        <end position="206"/>
    </location>
</feature>
<keyword evidence="2 5" id="KW-0812">Transmembrane</keyword>
<dbReference type="CDD" id="cd00637">
    <property type="entry name" value="7tm_classA_rhodopsin-like"/>
    <property type="match status" value="1"/>
</dbReference>
<dbReference type="STRING" id="409849.ENSPMGP00000024753"/>
<dbReference type="GO" id="GO:0005549">
    <property type="term" value="F:odorant binding"/>
    <property type="evidence" value="ECO:0007669"/>
    <property type="project" value="TreeGrafter"/>
</dbReference>
<dbReference type="PROSITE" id="PS00237">
    <property type="entry name" value="G_PROTEIN_RECEP_F1_1"/>
    <property type="match status" value="1"/>
</dbReference>
<dbReference type="PANTHER" id="PTHR26451:SF905">
    <property type="entry name" value="OLFACTORY RECEPTOR 2G3-LIKE"/>
    <property type="match status" value="1"/>
</dbReference>
<comment type="similarity">
    <text evidence="5">Belongs to the G-protein coupled receptor 1 family.</text>
</comment>
<name>A0A3B4B5M6_9GOBI</name>
<feature type="transmembrane region" description="Helical" evidence="6">
    <location>
        <begin position="130"/>
        <end position="150"/>
    </location>
</feature>
<evidence type="ECO:0000313" key="9">
    <source>
        <dbReference type="Proteomes" id="UP000261520"/>
    </source>
</evidence>
<dbReference type="PROSITE" id="PS50262">
    <property type="entry name" value="G_PROTEIN_RECEP_F1_2"/>
    <property type="match status" value="1"/>
</dbReference>
<feature type="domain" description="G-protein coupled receptors family 1 profile" evidence="7">
    <location>
        <begin position="24"/>
        <end position="300"/>
    </location>
</feature>
<evidence type="ECO:0000313" key="8">
    <source>
        <dbReference type="Ensembl" id="ENSPMGP00000024753.1"/>
    </source>
</evidence>
<dbReference type="Proteomes" id="UP000261520">
    <property type="component" value="Unplaced"/>
</dbReference>
<proteinExistence type="inferred from homology"/>
<evidence type="ECO:0000259" key="7">
    <source>
        <dbReference type="PROSITE" id="PS50262"/>
    </source>
</evidence>
<dbReference type="SUPFAM" id="SSF81321">
    <property type="entry name" value="Family A G protein-coupled receptor-like"/>
    <property type="match status" value="1"/>
</dbReference>
<sequence>MPHERTVPALLWLFVLLTLCSYLINALTLWGLGRSDNPSWEPRLALLKNLILSDILQSSNSGPAVIYSLLQRRTVRLNSWCLVQYFLGSLTIFSSLVTITLMALERYLYVCHAIHYLVILTPVRMRVALLLIWVYATVVSAANLILLNMGQLHPHEEVTRGLLCEPDTVEQVMGFPRAAAVYRKITGSLTLLLCLLAYAFSYVRMYRDARNAVIPFNAANTTARKTVLFYCGMLFVQLLPVLIKVISDALWEVEGTAAMVELLPPSDKRGGTAPSATAAAMHVSLLVMLVVPPCINPLVFGLRNVEIRHVLLGRIRCL</sequence>
<feature type="transmembrane region" description="Helical" evidence="6">
    <location>
        <begin position="279"/>
        <end position="302"/>
    </location>
</feature>
<feature type="transmembrane region" description="Helical" evidence="6">
    <location>
        <begin position="227"/>
        <end position="246"/>
    </location>
</feature>
<evidence type="ECO:0000256" key="6">
    <source>
        <dbReference type="SAM" id="Phobius"/>
    </source>
</evidence>
<dbReference type="PRINTS" id="PR00237">
    <property type="entry name" value="GPCRRHODOPSN"/>
</dbReference>
<evidence type="ECO:0000256" key="3">
    <source>
        <dbReference type="ARBA" id="ARBA00022989"/>
    </source>
</evidence>
<evidence type="ECO:0000256" key="1">
    <source>
        <dbReference type="ARBA" id="ARBA00004370"/>
    </source>
</evidence>
<comment type="subcellular location">
    <subcellularLocation>
        <location evidence="1">Membrane</location>
    </subcellularLocation>
</comment>
<dbReference type="Gene3D" id="1.20.1070.10">
    <property type="entry name" value="Rhodopsin 7-helix transmembrane proteins"/>
    <property type="match status" value="1"/>
</dbReference>
<accession>A0A3B4B5M6</accession>
<dbReference type="InterPro" id="IPR000276">
    <property type="entry name" value="GPCR_Rhodpsn"/>
</dbReference>
<reference evidence="8" key="2">
    <citation type="submission" date="2025-09" db="UniProtKB">
        <authorList>
            <consortium name="Ensembl"/>
        </authorList>
    </citation>
    <scope>IDENTIFICATION</scope>
</reference>
<evidence type="ECO:0000256" key="5">
    <source>
        <dbReference type="RuleBase" id="RU000688"/>
    </source>
</evidence>
<dbReference type="GO" id="GO:0004930">
    <property type="term" value="F:G protein-coupled receptor activity"/>
    <property type="evidence" value="ECO:0007669"/>
    <property type="project" value="UniProtKB-KW"/>
</dbReference>
<feature type="transmembrane region" description="Helical" evidence="6">
    <location>
        <begin position="82"/>
        <end position="101"/>
    </location>
</feature>
<dbReference type="GO" id="GO:0016020">
    <property type="term" value="C:membrane"/>
    <property type="evidence" value="ECO:0007669"/>
    <property type="project" value="UniProtKB-SubCell"/>
</dbReference>
<dbReference type="Ensembl" id="ENSPMGT00000026377.1">
    <property type="protein sequence ID" value="ENSPMGP00000024753.1"/>
    <property type="gene ID" value="ENSPMGG00000020039.1"/>
</dbReference>
<evidence type="ECO:0000256" key="4">
    <source>
        <dbReference type="ARBA" id="ARBA00023136"/>
    </source>
</evidence>
<reference evidence="8" key="1">
    <citation type="submission" date="2025-08" db="UniProtKB">
        <authorList>
            <consortium name="Ensembl"/>
        </authorList>
    </citation>
    <scope>IDENTIFICATION</scope>
</reference>